<evidence type="ECO:0000256" key="4">
    <source>
        <dbReference type="SAM" id="MobiDB-lite"/>
    </source>
</evidence>
<feature type="region of interest" description="Disordered" evidence="4">
    <location>
        <begin position="1"/>
        <end position="30"/>
    </location>
</feature>
<keyword evidence="7" id="KW-1185">Reference proteome</keyword>
<dbReference type="InterPro" id="IPR046848">
    <property type="entry name" value="E_motif"/>
</dbReference>
<dbReference type="Proteomes" id="UP000636709">
    <property type="component" value="Unassembled WGS sequence"/>
</dbReference>
<dbReference type="InterPro" id="IPR046960">
    <property type="entry name" value="PPR_At4g14850-like_plant"/>
</dbReference>
<dbReference type="GO" id="GO:0003723">
    <property type="term" value="F:RNA binding"/>
    <property type="evidence" value="ECO:0007669"/>
    <property type="project" value="InterPro"/>
</dbReference>
<dbReference type="PROSITE" id="PS51375">
    <property type="entry name" value="PPR"/>
    <property type="match status" value="4"/>
</dbReference>
<proteinExistence type="predicted"/>
<evidence type="ECO:0000313" key="7">
    <source>
        <dbReference type="Proteomes" id="UP000636709"/>
    </source>
</evidence>
<dbReference type="GO" id="GO:0009451">
    <property type="term" value="P:RNA modification"/>
    <property type="evidence" value="ECO:0007669"/>
    <property type="project" value="InterPro"/>
</dbReference>
<dbReference type="PANTHER" id="PTHR47926">
    <property type="entry name" value="PENTATRICOPEPTIDE REPEAT-CONTAINING PROTEIN"/>
    <property type="match status" value="1"/>
</dbReference>
<dbReference type="EMBL" id="JACEFO010001597">
    <property type="protein sequence ID" value="KAF8733797.1"/>
    <property type="molecule type" value="Genomic_DNA"/>
</dbReference>
<comment type="caution">
    <text evidence="6">The sequence shown here is derived from an EMBL/GenBank/DDBJ whole genome shotgun (WGS) entry which is preliminary data.</text>
</comment>
<reference evidence="6" key="1">
    <citation type="submission" date="2020-07" db="EMBL/GenBank/DDBJ databases">
        <title>Genome sequence and genetic diversity analysis of an under-domesticated orphan crop, white fonio (Digitaria exilis).</title>
        <authorList>
            <person name="Bennetzen J.L."/>
            <person name="Chen S."/>
            <person name="Ma X."/>
            <person name="Wang X."/>
            <person name="Yssel A.E.J."/>
            <person name="Chaluvadi S.R."/>
            <person name="Johnson M."/>
            <person name="Gangashetty P."/>
            <person name="Hamidou F."/>
            <person name="Sanogo M.D."/>
            <person name="Zwaenepoel A."/>
            <person name="Wallace J."/>
            <person name="Van De Peer Y."/>
            <person name="Van Deynze A."/>
        </authorList>
    </citation>
    <scope>NUCLEOTIDE SEQUENCE</scope>
    <source>
        <tissue evidence="6">Leaves</tissue>
    </source>
</reference>
<dbReference type="Gene3D" id="1.25.40.10">
    <property type="entry name" value="Tetratricopeptide repeat domain"/>
    <property type="match status" value="4"/>
</dbReference>
<dbReference type="PANTHER" id="PTHR47926:SF419">
    <property type="entry name" value="(WILD MALAYSIAN BANANA) HYPOTHETICAL PROTEIN"/>
    <property type="match status" value="1"/>
</dbReference>
<dbReference type="AlphaFoldDB" id="A0A835FBA1"/>
<evidence type="ECO:0000259" key="5">
    <source>
        <dbReference type="Pfam" id="PF17177"/>
    </source>
</evidence>
<evidence type="ECO:0000256" key="1">
    <source>
        <dbReference type="ARBA" id="ARBA00022737"/>
    </source>
</evidence>
<dbReference type="NCBIfam" id="TIGR00756">
    <property type="entry name" value="PPR"/>
    <property type="match status" value="4"/>
</dbReference>
<feature type="repeat" description="PPR" evidence="3">
    <location>
        <begin position="143"/>
        <end position="177"/>
    </location>
</feature>
<organism evidence="6 7">
    <name type="scientific">Digitaria exilis</name>
    <dbReference type="NCBI Taxonomy" id="1010633"/>
    <lineage>
        <taxon>Eukaryota</taxon>
        <taxon>Viridiplantae</taxon>
        <taxon>Streptophyta</taxon>
        <taxon>Embryophyta</taxon>
        <taxon>Tracheophyta</taxon>
        <taxon>Spermatophyta</taxon>
        <taxon>Magnoliopsida</taxon>
        <taxon>Liliopsida</taxon>
        <taxon>Poales</taxon>
        <taxon>Poaceae</taxon>
        <taxon>PACMAD clade</taxon>
        <taxon>Panicoideae</taxon>
        <taxon>Panicodae</taxon>
        <taxon>Paniceae</taxon>
        <taxon>Anthephorinae</taxon>
        <taxon>Digitaria</taxon>
    </lineage>
</organism>
<sequence length="559" mass="61376">MRAGAVARVRRPRPLPEPARPSVSPAARANTEKAPIPLNLPLKAFKLRLANGAPLAPTAKAFKAYAETCASLLRLCRHTAADASNLPSFSVSSALQLVLSLHAHALRSGLGSDCSVASNLLTAYAAFGRSVDRDRAFDDCVTSVAFFTAIIAGFVRNELHRDALPVFRKMLSCSVRPNVVTLICVIKACVGAGEFDLAMSVVGLAIKWNLFEKSIEVHNSLITLYLRMGDAAAAHRVFDEMERNAVSWGTLIARHEQKGDTVEAVRLYNQMLVLSSGQIPGKITLSSVLLACANLCSLEMGKMVHAKIVKLGIEDDIFLGTALSDMYAKSGDLDSSKTIFYQMPEKNNITWTAMVQGLAENGFAEESILLFENMMANGISPNEHTFLAILFACSHSGLVEQAIHYFEKMQTHGIPPKEKHYTCMVDVLARAGRLKEAEELLMKVPSNLEANSWSALLSACNTYSNKEIGERAAKRLHELEKDNTAGYVLLSNMYASCGKWKDAAEMRILMKGASLKKDGGCSWLQLRGQYHAFFSWEAKHPLSLEIYEILDLLMWELTT</sequence>
<dbReference type="Pfam" id="PF01535">
    <property type="entry name" value="PPR"/>
    <property type="match status" value="2"/>
</dbReference>
<feature type="repeat" description="PPR" evidence="3">
    <location>
        <begin position="382"/>
        <end position="416"/>
    </location>
</feature>
<evidence type="ECO:0000256" key="3">
    <source>
        <dbReference type="PROSITE-ProRule" id="PRU00708"/>
    </source>
</evidence>
<feature type="repeat" description="PPR" evidence="3">
    <location>
        <begin position="214"/>
        <end position="248"/>
    </location>
</feature>
<keyword evidence="1" id="KW-0677">Repeat</keyword>
<dbReference type="InterPro" id="IPR033443">
    <property type="entry name" value="PROP1-like_PPR_dom"/>
</dbReference>
<protein>
    <recommendedName>
        <fullName evidence="5">PROP1-like PPR domain-containing protein</fullName>
    </recommendedName>
</protein>
<feature type="domain" description="PROP1-like PPR" evidence="5">
    <location>
        <begin position="345"/>
        <end position="447"/>
    </location>
</feature>
<dbReference type="FunFam" id="1.25.40.10:FF:000090">
    <property type="entry name" value="Pentatricopeptide repeat-containing protein, chloroplastic"/>
    <property type="match status" value="1"/>
</dbReference>
<dbReference type="InterPro" id="IPR011990">
    <property type="entry name" value="TPR-like_helical_dom_sf"/>
</dbReference>
<dbReference type="OrthoDB" id="185373at2759"/>
<dbReference type="Pfam" id="PF13041">
    <property type="entry name" value="PPR_2"/>
    <property type="match status" value="1"/>
</dbReference>
<gene>
    <name evidence="6" type="ORF">HU200_014644</name>
</gene>
<feature type="repeat" description="PPR" evidence="3">
    <location>
        <begin position="347"/>
        <end position="381"/>
    </location>
</feature>
<accession>A0A835FBA1</accession>
<feature type="compositionally biased region" description="Low complexity" evidence="4">
    <location>
        <begin position="20"/>
        <end position="29"/>
    </location>
</feature>
<dbReference type="SUPFAM" id="SSF48452">
    <property type="entry name" value="TPR-like"/>
    <property type="match status" value="1"/>
</dbReference>
<evidence type="ECO:0000313" key="6">
    <source>
        <dbReference type="EMBL" id="KAF8733797.1"/>
    </source>
</evidence>
<dbReference type="Pfam" id="PF20431">
    <property type="entry name" value="E_motif"/>
    <property type="match status" value="1"/>
</dbReference>
<name>A0A835FBA1_9POAL</name>
<dbReference type="InterPro" id="IPR002885">
    <property type="entry name" value="PPR_rpt"/>
</dbReference>
<dbReference type="Pfam" id="PF17177">
    <property type="entry name" value="PPR_long"/>
    <property type="match status" value="1"/>
</dbReference>
<keyword evidence="2" id="KW-0809">Transit peptide</keyword>
<evidence type="ECO:0000256" key="2">
    <source>
        <dbReference type="ARBA" id="ARBA00022946"/>
    </source>
</evidence>